<sequence length="642" mass="70608">MAEAWTWIHSEMPEQHQTFYTSRLPFIPVTTIDDKQRPWSSILAGPDGRPGFATSQHFGELTLHANTWEGDPFVQNVKSSGGNRMLIAGIGVEFSTRRRNKFAGFIESFQDDGPLFHVRSTVNEAIGNCPKYINIRELVPMSDTHPRVVHRRLELSPDERLPHDIISFIHESDTLFLGTYYKAEEEDREKFPSHVGMNHRGGKAGFARVRPSDGRTLVIPDYSGNRLLTSLGNIEATPLAGVTFVSFTTGAVLYLTGDAHNLVGPTAQRLMPRTNALTTFHITGYIFVADALPVRQKPGTSVHRSPYSPPIHLLAEETASIYFNDLDEQPKVTLTSIEIHSKDLATFSFESLNPLHIVPGQTAILDFKSFVGALPYAHMAPDNPITVNDDRIRTWTISGSSCWSASSSKEDGPVSFSLTMRHKPGGTVTSALFSIAHKLGEFRPELLKDSRPLQLSVPLMGITGDFTLGASPNALAPITLYPSRKLLWAAGGIGLTPFLAMLAGLRGTADRENEVGAHVYNIILVLSTREPEVLLPLITRAARCSDDDARASIGSMTIHIFSRSPLLSSILPTPENQLGLTVDIKQHAGRLSKDTFRGLGFEDVAEREVYVCGPEEFEEVVLGALSEVGVDSDKVRREGFAY</sequence>
<dbReference type="InterPro" id="IPR012349">
    <property type="entry name" value="Split_barrel_FMN-bd"/>
</dbReference>
<dbReference type="EMBL" id="KN819356">
    <property type="protein sequence ID" value="KIJ13094.1"/>
    <property type="molecule type" value="Genomic_DNA"/>
</dbReference>
<dbReference type="Gene3D" id="3.40.50.80">
    <property type="entry name" value="Nucleotide-binding domain of ferredoxin-NADP reductase (FNR) module"/>
    <property type="match status" value="1"/>
</dbReference>
<dbReference type="SUPFAM" id="SSF52343">
    <property type="entry name" value="Ferredoxin reductase-like, C-terminal NADP-linked domain"/>
    <property type="match status" value="1"/>
</dbReference>
<dbReference type="InterPro" id="IPR017938">
    <property type="entry name" value="Riboflavin_synthase-like_b-brl"/>
</dbReference>
<accession>A0A0C9SV16</accession>
<reference evidence="2" key="2">
    <citation type="submission" date="2015-01" db="EMBL/GenBank/DDBJ databases">
        <title>Evolutionary Origins and Diversification of the Mycorrhizal Mutualists.</title>
        <authorList>
            <consortium name="DOE Joint Genome Institute"/>
            <consortium name="Mycorrhizal Genomics Consortium"/>
            <person name="Kohler A."/>
            <person name="Kuo A."/>
            <person name="Nagy L.G."/>
            <person name="Floudas D."/>
            <person name="Copeland A."/>
            <person name="Barry K.W."/>
            <person name="Cichocki N."/>
            <person name="Veneault-Fourrey C."/>
            <person name="LaButti K."/>
            <person name="Lindquist E.A."/>
            <person name="Lipzen A."/>
            <person name="Lundell T."/>
            <person name="Morin E."/>
            <person name="Murat C."/>
            <person name="Riley R."/>
            <person name="Ohm R."/>
            <person name="Sun H."/>
            <person name="Tunlid A."/>
            <person name="Henrissat B."/>
            <person name="Grigoriev I.V."/>
            <person name="Hibbett D.S."/>
            <person name="Martin F."/>
        </authorList>
    </citation>
    <scope>NUCLEOTIDE SEQUENCE [LARGE SCALE GENOMIC DNA]</scope>
    <source>
        <strain evidence="2">ATCC 200175</strain>
    </source>
</reference>
<dbReference type="AlphaFoldDB" id="A0A0C9SV16"/>
<reference evidence="1 2" key="1">
    <citation type="submission" date="2014-06" db="EMBL/GenBank/DDBJ databases">
        <authorList>
            <consortium name="DOE Joint Genome Institute"/>
            <person name="Kuo A."/>
            <person name="Kohler A."/>
            <person name="Nagy L.G."/>
            <person name="Floudas D."/>
            <person name="Copeland A."/>
            <person name="Barry K.W."/>
            <person name="Cichocki N."/>
            <person name="Veneault-Fourrey C."/>
            <person name="LaButti K."/>
            <person name="Lindquist E.A."/>
            <person name="Lipzen A."/>
            <person name="Lundell T."/>
            <person name="Morin E."/>
            <person name="Murat C."/>
            <person name="Sun H."/>
            <person name="Tunlid A."/>
            <person name="Henrissat B."/>
            <person name="Grigoriev I.V."/>
            <person name="Hibbett D.S."/>
            <person name="Martin F."/>
            <person name="Nordberg H.P."/>
            <person name="Cantor M.N."/>
            <person name="Hua S.X."/>
        </authorList>
    </citation>
    <scope>NUCLEOTIDE SEQUENCE [LARGE SCALE GENOMIC DNA]</scope>
    <source>
        <strain evidence="1 2">ATCC 200175</strain>
    </source>
</reference>
<evidence type="ECO:0000313" key="1">
    <source>
        <dbReference type="EMBL" id="KIJ13094.1"/>
    </source>
</evidence>
<evidence type="ECO:0000313" key="2">
    <source>
        <dbReference type="Proteomes" id="UP000053647"/>
    </source>
</evidence>
<proteinExistence type="predicted"/>
<dbReference type="Proteomes" id="UP000053647">
    <property type="component" value="Unassembled WGS sequence"/>
</dbReference>
<dbReference type="PANTHER" id="PTHR42815:SF2">
    <property type="entry name" value="FAD-BINDING, PUTATIVE (AFU_ORTHOLOGUE AFUA_6G07600)-RELATED"/>
    <property type="match status" value="1"/>
</dbReference>
<dbReference type="HOGENOM" id="CLU_017006_1_0_1"/>
<name>A0A0C9SV16_PAXIN</name>
<dbReference type="PANTHER" id="PTHR42815">
    <property type="entry name" value="FAD-BINDING, PUTATIVE (AFU_ORTHOLOGUE AFUA_6G07600)-RELATED"/>
    <property type="match status" value="1"/>
</dbReference>
<keyword evidence="2" id="KW-1185">Reference proteome</keyword>
<evidence type="ECO:0008006" key="3">
    <source>
        <dbReference type="Google" id="ProtNLM"/>
    </source>
</evidence>
<gene>
    <name evidence="1" type="ORF">PAXINDRAFT_170844</name>
</gene>
<dbReference type="SUPFAM" id="SSF63380">
    <property type="entry name" value="Riboflavin synthase domain-like"/>
    <property type="match status" value="1"/>
</dbReference>
<dbReference type="InterPro" id="IPR039261">
    <property type="entry name" value="FNR_nucleotide-bd"/>
</dbReference>
<organism evidence="1 2">
    <name type="scientific">Paxillus involutus ATCC 200175</name>
    <dbReference type="NCBI Taxonomy" id="664439"/>
    <lineage>
        <taxon>Eukaryota</taxon>
        <taxon>Fungi</taxon>
        <taxon>Dikarya</taxon>
        <taxon>Basidiomycota</taxon>
        <taxon>Agaricomycotina</taxon>
        <taxon>Agaricomycetes</taxon>
        <taxon>Agaricomycetidae</taxon>
        <taxon>Boletales</taxon>
        <taxon>Paxilineae</taxon>
        <taxon>Paxillaceae</taxon>
        <taxon>Paxillus</taxon>
    </lineage>
</organism>
<protein>
    <recommendedName>
        <fullName evidence="3">FAD-binding FR-type domain-containing protein</fullName>
    </recommendedName>
</protein>
<dbReference type="Gene3D" id="2.30.110.10">
    <property type="entry name" value="Electron Transport, Fmn-binding Protein, Chain A"/>
    <property type="match status" value="1"/>
</dbReference>
<dbReference type="OrthoDB" id="436496at2759"/>